<dbReference type="InterPro" id="IPR036388">
    <property type="entry name" value="WH-like_DNA-bd_sf"/>
</dbReference>
<dbReference type="Proteomes" id="UP000054396">
    <property type="component" value="Unassembled WGS sequence"/>
</dbReference>
<dbReference type="InterPro" id="IPR012906">
    <property type="entry name" value="PaaX-like_N"/>
</dbReference>
<dbReference type="Pfam" id="PF08223">
    <property type="entry name" value="PaaX_C"/>
    <property type="match status" value="1"/>
</dbReference>
<dbReference type="Gene3D" id="1.20.58.1460">
    <property type="match status" value="1"/>
</dbReference>
<evidence type="ECO:0000259" key="1">
    <source>
        <dbReference type="Pfam" id="PF07848"/>
    </source>
</evidence>
<evidence type="ECO:0008006" key="5">
    <source>
        <dbReference type="Google" id="ProtNLM"/>
    </source>
</evidence>
<dbReference type="Gene3D" id="1.10.10.10">
    <property type="entry name" value="Winged helix-like DNA-binding domain superfamily/Winged helix DNA-binding domain"/>
    <property type="match status" value="1"/>
</dbReference>
<dbReference type="PIRSF" id="PIRSF020623">
    <property type="entry name" value="PaaX"/>
    <property type="match status" value="1"/>
</dbReference>
<accession>A0A0W7WKI3</accession>
<protein>
    <recommendedName>
        <fullName evidence="5">PaaX family transcriptional regulator</fullName>
    </recommendedName>
</protein>
<dbReference type="PANTHER" id="PTHR30319">
    <property type="entry name" value="PHENYLACETIC ACID REGULATOR-RELATED TRANSCRIPTIONAL REPRESSOR"/>
    <property type="match status" value="1"/>
</dbReference>
<gene>
    <name evidence="3" type="ORF">AVJ23_08665</name>
</gene>
<dbReference type="AlphaFoldDB" id="A0A0W7WKI3"/>
<dbReference type="OrthoDB" id="2270427at2"/>
<dbReference type="InterPro" id="IPR011965">
    <property type="entry name" value="PaaX_trns_reg"/>
</dbReference>
<reference evidence="3 4" key="1">
    <citation type="submission" date="2015-12" db="EMBL/GenBank/DDBJ databases">
        <authorList>
            <person name="Shamseldin A."/>
            <person name="Moawad H."/>
            <person name="Abd El-Rahim W.M."/>
            <person name="Sadowsky M.J."/>
        </authorList>
    </citation>
    <scope>NUCLEOTIDE SEQUENCE [LARGE SCALE GENOMIC DNA]</scope>
    <source>
        <strain evidence="3 4">SJ5A-1</strain>
    </source>
</reference>
<dbReference type="InterPro" id="IPR013225">
    <property type="entry name" value="PaaX_C"/>
</dbReference>
<evidence type="ECO:0000313" key="4">
    <source>
        <dbReference type="Proteomes" id="UP000054396"/>
    </source>
</evidence>
<feature type="domain" description="Transcriptional repressor PaaX-like C-terminal" evidence="2">
    <location>
        <begin position="181"/>
        <end position="258"/>
    </location>
</feature>
<dbReference type="EMBL" id="LPXO01000004">
    <property type="protein sequence ID" value="KUF11117.1"/>
    <property type="molecule type" value="Genomic_DNA"/>
</dbReference>
<evidence type="ECO:0000259" key="2">
    <source>
        <dbReference type="Pfam" id="PF08223"/>
    </source>
</evidence>
<dbReference type="Pfam" id="PF07848">
    <property type="entry name" value="PaaX"/>
    <property type="match status" value="1"/>
</dbReference>
<feature type="domain" description="Transcriptional repressor PaaX-like N-terminal" evidence="1">
    <location>
        <begin position="25"/>
        <end position="90"/>
    </location>
</feature>
<organism evidence="3 4">
    <name type="scientific">Pseudoponticoccus marisrubri</name>
    <dbReference type="NCBI Taxonomy" id="1685382"/>
    <lineage>
        <taxon>Bacteria</taxon>
        <taxon>Pseudomonadati</taxon>
        <taxon>Pseudomonadota</taxon>
        <taxon>Alphaproteobacteria</taxon>
        <taxon>Rhodobacterales</taxon>
        <taxon>Roseobacteraceae</taxon>
        <taxon>Pseudoponticoccus</taxon>
    </lineage>
</organism>
<dbReference type="PANTHER" id="PTHR30319:SF1">
    <property type="entry name" value="TRANSCRIPTIONAL REPRESSOR PAAX"/>
    <property type="match status" value="1"/>
</dbReference>
<dbReference type="SUPFAM" id="SSF46785">
    <property type="entry name" value="Winged helix' DNA-binding domain"/>
    <property type="match status" value="1"/>
</dbReference>
<keyword evidence="4" id="KW-1185">Reference proteome</keyword>
<name>A0A0W7WKI3_9RHOB</name>
<comment type="caution">
    <text evidence="3">The sequence shown here is derived from an EMBL/GenBank/DDBJ whole genome shotgun (WGS) entry which is preliminary data.</text>
</comment>
<dbReference type="GO" id="GO:0006351">
    <property type="term" value="P:DNA-templated transcription"/>
    <property type="evidence" value="ECO:0007669"/>
    <property type="project" value="InterPro"/>
</dbReference>
<dbReference type="RefSeq" id="WP_058861781.1">
    <property type="nucleotide sequence ID" value="NZ_LPXO01000004.1"/>
</dbReference>
<dbReference type="InterPro" id="IPR036390">
    <property type="entry name" value="WH_DNA-bd_sf"/>
</dbReference>
<evidence type="ECO:0000313" key="3">
    <source>
        <dbReference type="EMBL" id="KUF11117.1"/>
    </source>
</evidence>
<dbReference type="Gene3D" id="3.30.70.2670">
    <property type="match status" value="1"/>
</dbReference>
<proteinExistence type="predicted"/>
<dbReference type="STRING" id="1685382.AVJ23_08665"/>
<sequence length="272" mass="29483">MHSETSPVFSACAAALAGPRQPRVWSVIITIFGDLAQAPGDTISGAVLSRITELAGIKPEAQRVALHRLRKDGWIESARVGRLSHHRLTAFGRALSAEATPRIYAERIDPPARWHVLIAGGEEAAREALDAVLLTGDYISVSPQAALGPGPVPEGCADLLSFDTARFGVPDWARERVFPADLRAAYDRLHDALREVAESLGPAPVLAPLEAATLRMLVVHNWRRLVLKHPEVPREFYPEGWSGEACRAEVARILSRVPRPGLEQLDGTDSAA</sequence>